<reference evidence="9" key="1">
    <citation type="journal article" date="2017" name="Nat. Ecol. Evol.">
        <title>Genome expansion and lineage-specific genetic innovations in the forest pathogenic fungi Armillaria.</title>
        <authorList>
            <person name="Sipos G."/>
            <person name="Prasanna A.N."/>
            <person name="Walter M.C."/>
            <person name="O'Connor E."/>
            <person name="Balint B."/>
            <person name="Krizsan K."/>
            <person name="Kiss B."/>
            <person name="Hess J."/>
            <person name="Varga T."/>
            <person name="Slot J."/>
            <person name="Riley R."/>
            <person name="Boka B."/>
            <person name="Rigling D."/>
            <person name="Barry K."/>
            <person name="Lee J."/>
            <person name="Mihaltcheva S."/>
            <person name="LaButti K."/>
            <person name="Lipzen A."/>
            <person name="Waldron R."/>
            <person name="Moloney N.M."/>
            <person name="Sperisen C."/>
            <person name="Kredics L."/>
            <person name="Vagvoelgyi C."/>
            <person name="Patrignani A."/>
            <person name="Fitzpatrick D."/>
            <person name="Nagy I."/>
            <person name="Doyle S."/>
            <person name="Anderson J.B."/>
            <person name="Grigoriev I.V."/>
            <person name="Gueldener U."/>
            <person name="Muensterkoetter M."/>
            <person name="Nagy L.G."/>
        </authorList>
    </citation>
    <scope>NUCLEOTIDE SEQUENCE [LARGE SCALE GENOMIC DNA]</scope>
    <source>
        <strain evidence="9">C18/9</strain>
    </source>
</reference>
<dbReference type="OrthoDB" id="3366823at2759"/>
<evidence type="ECO:0000256" key="1">
    <source>
        <dbReference type="ARBA" id="ARBA00001971"/>
    </source>
</evidence>
<dbReference type="GO" id="GO:0020037">
    <property type="term" value="F:heme binding"/>
    <property type="evidence" value="ECO:0007669"/>
    <property type="project" value="InterPro"/>
</dbReference>
<sequence length="479" mass="54073">MSVASIAIVLAFTFIVAIIIDIALAYAQRKQNPPLVRTYLPWIGSGVAFYRTRIPFFNDCRLHYGSYYRFSLRPTKSMVVVSSRQMLKRFLADKRLDNKDIQYRTLSALGSRLNQDQLAIPIHKYFVPSMGRTLSSRTIVNEWLSPLCHEFRAGLEHLPERNTLLSDVIGKVLYKAINAVLFGPSFPSDTYADFLTLDHGMLALLSGVRLTALPSIFARNRLLRKMVTYVQENHSRDGKARVSVLSAALESVEHTLPVHEQAVCMLSLLWVLQTNIKRSIFWLTAYILADAEAHRRLRAEVDETVARLCPGHATLLYNDPDSISENFPLATSAVTESLRLSTLPSSLRIASTDIQFQTDDESIFTVRRGEMMMGDIRPIHHDDEVYPEALTFKADRFLSSSVPPPPKILSWGSGIHICKGRFFVQYIMKLWIIMLLEMYDCASPITSVPDMDPSSWSSIADPINDVPVFLCPRGESIGK</sequence>
<keyword evidence="4 6" id="KW-0479">Metal-binding</keyword>
<evidence type="ECO:0000256" key="4">
    <source>
        <dbReference type="ARBA" id="ARBA00022723"/>
    </source>
</evidence>
<dbReference type="PRINTS" id="PR00465">
    <property type="entry name" value="EP450IV"/>
</dbReference>
<evidence type="ECO:0000313" key="9">
    <source>
        <dbReference type="Proteomes" id="UP000219338"/>
    </source>
</evidence>
<dbReference type="OMA" id="IMANTRA"/>
<comment type="similarity">
    <text evidence="2">Belongs to the cytochrome P450 family.</text>
</comment>
<gene>
    <name evidence="8" type="ORF">ARMOST_11337</name>
</gene>
<accession>A0A284RGU9</accession>
<dbReference type="SUPFAM" id="SSF48264">
    <property type="entry name" value="Cytochrome P450"/>
    <property type="match status" value="1"/>
</dbReference>
<keyword evidence="7" id="KW-1133">Transmembrane helix</keyword>
<protein>
    <recommendedName>
        <fullName evidence="10">Cytochrome P450</fullName>
    </recommendedName>
</protein>
<dbReference type="Pfam" id="PF00067">
    <property type="entry name" value="p450"/>
    <property type="match status" value="1"/>
</dbReference>
<evidence type="ECO:0000256" key="2">
    <source>
        <dbReference type="ARBA" id="ARBA00010617"/>
    </source>
</evidence>
<comment type="cofactor">
    <cofactor evidence="1 6">
        <name>heme</name>
        <dbReference type="ChEBI" id="CHEBI:30413"/>
    </cofactor>
</comment>
<dbReference type="GO" id="GO:0005506">
    <property type="term" value="F:iron ion binding"/>
    <property type="evidence" value="ECO:0007669"/>
    <property type="project" value="InterPro"/>
</dbReference>
<evidence type="ECO:0000256" key="7">
    <source>
        <dbReference type="SAM" id="Phobius"/>
    </source>
</evidence>
<dbReference type="InterPro" id="IPR036396">
    <property type="entry name" value="Cyt_P450_sf"/>
</dbReference>
<evidence type="ECO:0008006" key="10">
    <source>
        <dbReference type="Google" id="ProtNLM"/>
    </source>
</evidence>
<dbReference type="InterPro" id="IPR002403">
    <property type="entry name" value="Cyt_P450_E_grp-IV"/>
</dbReference>
<dbReference type="EMBL" id="FUEG01000008">
    <property type="protein sequence ID" value="SJL07978.1"/>
    <property type="molecule type" value="Genomic_DNA"/>
</dbReference>
<feature type="binding site" description="axial binding residue" evidence="6">
    <location>
        <position position="418"/>
    </location>
    <ligand>
        <name>heme</name>
        <dbReference type="ChEBI" id="CHEBI:30413"/>
    </ligand>
    <ligandPart>
        <name>Fe</name>
        <dbReference type="ChEBI" id="CHEBI:18248"/>
    </ligandPart>
</feature>
<dbReference type="PANTHER" id="PTHR24304:SF2">
    <property type="entry name" value="24-HYDROXYCHOLESTEROL 7-ALPHA-HYDROXYLASE"/>
    <property type="match status" value="1"/>
</dbReference>
<evidence type="ECO:0000256" key="5">
    <source>
        <dbReference type="ARBA" id="ARBA00023004"/>
    </source>
</evidence>
<keyword evidence="9" id="KW-1185">Reference proteome</keyword>
<organism evidence="8 9">
    <name type="scientific">Armillaria ostoyae</name>
    <name type="common">Armillaria root rot fungus</name>
    <dbReference type="NCBI Taxonomy" id="47428"/>
    <lineage>
        <taxon>Eukaryota</taxon>
        <taxon>Fungi</taxon>
        <taxon>Dikarya</taxon>
        <taxon>Basidiomycota</taxon>
        <taxon>Agaricomycotina</taxon>
        <taxon>Agaricomycetes</taxon>
        <taxon>Agaricomycetidae</taxon>
        <taxon>Agaricales</taxon>
        <taxon>Marasmiineae</taxon>
        <taxon>Physalacriaceae</taxon>
        <taxon>Armillaria</taxon>
    </lineage>
</organism>
<proteinExistence type="inferred from homology"/>
<evidence type="ECO:0000256" key="6">
    <source>
        <dbReference type="PIRSR" id="PIRSR602403-1"/>
    </source>
</evidence>
<evidence type="ECO:0000313" key="8">
    <source>
        <dbReference type="EMBL" id="SJL07978.1"/>
    </source>
</evidence>
<keyword evidence="7" id="KW-0812">Transmembrane</keyword>
<keyword evidence="3 6" id="KW-0349">Heme</keyword>
<dbReference type="GO" id="GO:0016705">
    <property type="term" value="F:oxidoreductase activity, acting on paired donors, with incorporation or reduction of molecular oxygen"/>
    <property type="evidence" value="ECO:0007669"/>
    <property type="project" value="InterPro"/>
</dbReference>
<dbReference type="PANTHER" id="PTHR24304">
    <property type="entry name" value="CYTOCHROME P450 FAMILY 7"/>
    <property type="match status" value="1"/>
</dbReference>
<feature type="transmembrane region" description="Helical" evidence="7">
    <location>
        <begin position="6"/>
        <end position="27"/>
    </location>
</feature>
<dbReference type="Gene3D" id="1.10.630.10">
    <property type="entry name" value="Cytochrome P450"/>
    <property type="match status" value="1"/>
</dbReference>
<evidence type="ECO:0000256" key="3">
    <source>
        <dbReference type="ARBA" id="ARBA00022617"/>
    </source>
</evidence>
<dbReference type="InterPro" id="IPR001128">
    <property type="entry name" value="Cyt_P450"/>
</dbReference>
<name>A0A284RGU9_ARMOS</name>
<keyword evidence="5 6" id="KW-0408">Iron</keyword>
<dbReference type="STRING" id="47428.A0A284RGU9"/>
<dbReference type="Proteomes" id="UP000219338">
    <property type="component" value="Unassembled WGS sequence"/>
</dbReference>
<keyword evidence="7" id="KW-0472">Membrane</keyword>
<dbReference type="GO" id="GO:0008395">
    <property type="term" value="F:steroid hydroxylase activity"/>
    <property type="evidence" value="ECO:0007669"/>
    <property type="project" value="TreeGrafter"/>
</dbReference>
<dbReference type="AlphaFoldDB" id="A0A284RGU9"/>
<dbReference type="InterPro" id="IPR050529">
    <property type="entry name" value="CYP450_sterol_14alpha_dmase"/>
</dbReference>